<dbReference type="OrthoDB" id="1082051at2"/>
<proteinExistence type="predicted"/>
<dbReference type="Proteomes" id="UP000298073">
    <property type="component" value="Unassembled WGS sequence"/>
</dbReference>
<evidence type="ECO:0000313" key="1">
    <source>
        <dbReference type="EMBL" id="TFU47226.1"/>
    </source>
</evidence>
<evidence type="ECO:0000313" key="2">
    <source>
        <dbReference type="Proteomes" id="UP000298073"/>
    </source>
</evidence>
<dbReference type="Gene3D" id="1.10.3680.10">
    <property type="entry name" value="TerB-like"/>
    <property type="match status" value="1"/>
</dbReference>
<reference evidence="1 2" key="1">
    <citation type="submission" date="2019-03" db="EMBL/GenBank/DDBJ databases">
        <title>Diversity of the mouse oral microbiome.</title>
        <authorList>
            <person name="Joseph S."/>
            <person name="Aduse-Opoku J."/>
            <person name="Curtis M."/>
            <person name="Wade W."/>
            <person name="Hashim A."/>
        </authorList>
    </citation>
    <scope>NUCLEOTIDE SEQUENCE [LARGE SCALE GENOMIC DNA]</scope>
    <source>
        <strain evidence="1 2">P2318</strain>
    </source>
</reference>
<dbReference type="SUPFAM" id="SSF158682">
    <property type="entry name" value="TerB-like"/>
    <property type="match status" value="1"/>
</dbReference>
<dbReference type="RefSeq" id="WP_135038768.1">
    <property type="nucleotide sequence ID" value="NZ_CABIXU010000005.1"/>
</dbReference>
<protein>
    <submittedName>
        <fullName evidence="1">TerB family tellurite resistance protein</fullName>
    </submittedName>
</protein>
<organism evidence="1 2">
    <name type="scientific">Bacteroides acidifaciens</name>
    <dbReference type="NCBI Taxonomy" id="85831"/>
    <lineage>
        <taxon>Bacteria</taxon>
        <taxon>Pseudomonadati</taxon>
        <taxon>Bacteroidota</taxon>
        <taxon>Bacteroidia</taxon>
        <taxon>Bacteroidales</taxon>
        <taxon>Bacteroidaceae</taxon>
        <taxon>Bacteroides</taxon>
    </lineage>
</organism>
<name>A0A7K3MRI1_9BACE</name>
<accession>A0A7K3MRI1</accession>
<gene>
    <name evidence="1" type="ORF">E4T97_15340</name>
</gene>
<comment type="caution">
    <text evidence="1">The sequence shown here is derived from an EMBL/GenBank/DDBJ whole genome shotgun (WGS) entry which is preliminary data.</text>
</comment>
<dbReference type="AlphaFoldDB" id="A0A7K3MRI1"/>
<dbReference type="InterPro" id="IPR029024">
    <property type="entry name" value="TerB-like"/>
</dbReference>
<sequence>MIFTGQELSAILKMAMAIAASDGHISSEETALMAIELMRFGVDEEKTKIISSKAANLDFAEACVTISKMTNEEKKYVTAYLGTIICADGKIEDSEIKTWALVTTICDLPKMSLREAIELMGKL</sequence>
<dbReference type="EMBL" id="SPPV01000038">
    <property type="protein sequence ID" value="TFU47226.1"/>
    <property type="molecule type" value="Genomic_DNA"/>
</dbReference>
<dbReference type="CDD" id="cd07177">
    <property type="entry name" value="terB_like"/>
    <property type="match status" value="1"/>
</dbReference>